<reference evidence="3" key="1">
    <citation type="journal article" date="2019" name="Nat. Commun.">
        <title>The genome of broomcorn millet.</title>
        <authorList>
            <person name="Zou C."/>
            <person name="Miki D."/>
            <person name="Li D."/>
            <person name="Tang Q."/>
            <person name="Xiao L."/>
            <person name="Rajput S."/>
            <person name="Deng P."/>
            <person name="Jia W."/>
            <person name="Huang R."/>
            <person name="Zhang M."/>
            <person name="Sun Y."/>
            <person name="Hu J."/>
            <person name="Fu X."/>
            <person name="Schnable P.S."/>
            <person name="Li F."/>
            <person name="Zhang H."/>
            <person name="Feng B."/>
            <person name="Zhu X."/>
            <person name="Liu R."/>
            <person name="Schnable J.C."/>
            <person name="Zhu J.-K."/>
            <person name="Zhang H."/>
        </authorList>
    </citation>
    <scope>NUCLEOTIDE SEQUENCE [LARGE SCALE GENOMIC DNA]</scope>
</reference>
<feature type="signal peptide" evidence="1">
    <location>
        <begin position="1"/>
        <end position="32"/>
    </location>
</feature>
<organism evidence="2 3">
    <name type="scientific">Panicum miliaceum</name>
    <name type="common">Proso millet</name>
    <name type="synonym">Broomcorn millet</name>
    <dbReference type="NCBI Taxonomy" id="4540"/>
    <lineage>
        <taxon>Eukaryota</taxon>
        <taxon>Viridiplantae</taxon>
        <taxon>Streptophyta</taxon>
        <taxon>Embryophyta</taxon>
        <taxon>Tracheophyta</taxon>
        <taxon>Spermatophyta</taxon>
        <taxon>Magnoliopsida</taxon>
        <taxon>Liliopsida</taxon>
        <taxon>Poales</taxon>
        <taxon>Poaceae</taxon>
        <taxon>PACMAD clade</taxon>
        <taxon>Panicoideae</taxon>
        <taxon>Panicodae</taxon>
        <taxon>Paniceae</taxon>
        <taxon>Panicinae</taxon>
        <taxon>Panicum</taxon>
        <taxon>Panicum sect. Panicum</taxon>
    </lineage>
</organism>
<dbReference type="EMBL" id="PQIB02000002">
    <property type="protein sequence ID" value="RLN33438.1"/>
    <property type="molecule type" value="Genomic_DNA"/>
</dbReference>
<gene>
    <name evidence="2" type="ORF">C2845_PM03G08230</name>
</gene>
<evidence type="ECO:0000313" key="3">
    <source>
        <dbReference type="Proteomes" id="UP000275267"/>
    </source>
</evidence>
<sequence>MTAMASHSSVVLLLVLAGAVVQLCSLAPPAAAAGRTLLAEQRAGSANDLVKRNQAANGVAVDVAAGAGLIGFADRHATDAVNGKQLLLPDVTTRH</sequence>
<keyword evidence="3" id="KW-1185">Reference proteome</keyword>
<dbReference type="AlphaFoldDB" id="A0A3L6T7H7"/>
<keyword evidence="1" id="KW-0732">Signal</keyword>
<dbReference type="Proteomes" id="UP000275267">
    <property type="component" value="Unassembled WGS sequence"/>
</dbReference>
<proteinExistence type="predicted"/>
<comment type="caution">
    <text evidence="2">The sequence shown here is derived from an EMBL/GenBank/DDBJ whole genome shotgun (WGS) entry which is preliminary data.</text>
</comment>
<evidence type="ECO:0000256" key="1">
    <source>
        <dbReference type="SAM" id="SignalP"/>
    </source>
</evidence>
<protein>
    <submittedName>
        <fullName evidence="2">Uncharacterized protein</fullName>
    </submittedName>
</protein>
<feature type="chain" id="PRO_5018300958" evidence="1">
    <location>
        <begin position="33"/>
        <end position="95"/>
    </location>
</feature>
<name>A0A3L6T7H7_PANMI</name>
<evidence type="ECO:0000313" key="2">
    <source>
        <dbReference type="EMBL" id="RLN33438.1"/>
    </source>
</evidence>
<accession>A0A3L6T7H7</accession>